<gene>
    <name evidence="2" type="ORF">BJF91_08435</name>
    <name evidence="1" type="ORF">GGQ71_002090</name>
</gene>
<proteinExistence type="predicted"/>
<comment type="caution">
    <text evidence="2">The sequence shown here is derived from an EMBL/GenBank/DDBJ whole genome shotgun (WGS) entry which is preliminary data.</text>
</comment>
<dbReference type="EMBL" id="JACIED010000002">
    <property type="protein sequence ID" value="MBB4007827.1"/>
    <property type="molecule type" value="Genomic_DNA"/>
</dbReference>
<accession>A0A1Q9A158</accession>
<dbReference type="RefSeq" id="WP_075616221.1">
    <property type="nucleotide sequence ID" value="NZ_JACIED010000002.1"/>
</dbReference>
<dbReference type="EMBL" id="MKIN01000024">
    <property type="protein sequence ID" value="OLP48168.1"/>
    <property type="molecule type" value="Genomic_DNA"/>
</dbReference>
<dbReference type="OrthoDB" id="9758578at2"/>
<organism evidence="2 3">
    <name type="scientific">Allorhizobium taibaishanense</name>
    <dbReference type="NCBI Taxonomy" id="887144"/>
    <lineage>
        <taxon>Bacteria</taxon>
        <taxon>Pseudomonadati</taxon>
        <taxon>Pseudomonadota</taxon>
        <taxon>Alphaproteobacteria</taxon>
        <taxon>Hyphomicrobiales</taxon>
        <taxon>Rhizobiaceae</taxon>
        <taxon>Rhizobium/Agrobacterium group</taxon>
        <taxon>Allorhizobium</taxon>
    </lineage>
</organism>
<evidence type="ECO:0000313" key="4">
    <source>
        <dbReference type="Proteomes" id="UP000544107"/>
    </source>
</evidence>
<dbReference type="AlphaFoldDB" id="A0A1Q9A158"/>
<dbReference type="STRING" id="887144.BJF91_08435"/>
<keyword evidence="3" id="KW-1185">Reference proteome</keyword>
<evidence type="ECO:0000313" key="3">
    <source>
        <dbReference type="Proteomes" id="UP000185598"/>
    </source>
</evidence>
<evidence type="ECO:0000313" key="1">
    <source>
        <dbReference type="EMBL" id="MBB4007827.1"/>
    </source>
</evidence>
<reference evidence="1 4" key="2">
    <citation type="submission" date="2020-08" db="EMBL/GenBank/DDBJ databases">
        <title>Genomic Encyclopedia of Type Strains, Phase IV (KMG-IV): sequencing the most valuable type-strain genomes for metagenomic binning, comparative biology and taxonomic classification.</title>
        <authorList>
            <person name="Goeker M."/>
        </authorList>
    </citation>
    <scope>NUCLEOTIDE SEQUENCE [LARGE SCALE GENOMIC DNA]</scope>
    <source>
        <strain evidence="1 4">DSM 100021</strain>
    </source>
</reference>
<evidence type="ECO:0000313" key="2">
    <source>
        <dbReference type="EMBL" id="OLP48168.1"/>
    </source>
</evidence>
<reference evidence="2 3" key="1">
    <citation type="submission" date="2016-09" db="EMBL/GenBank/DDBJ databases">
        <title>Rhizobium oryziradicis sp. nov., isolated from the root of rice.</title>
        <authorList>
            <person name="Zhao J."/>
            <person name="Zhang X."/>
        </authorList>
    </citation>
    <scope>NUCLEOTIDE SEQUENCE [LARGE SCALE GENOMIC DNA]</scope>
    <source>
        <strain evidence="2 3">14971</strain>
    </source>
</reference>
<sequence length="685" mass="77987">MGLIANDMLKIRKFIDAQQYVEASDYLLQIIDRKERPASEITDLIRELVAAAVRVRDQGNYTTALKMMDTIWRKRTETFLCIEILVICVNIIKDFKYFLEFEKTIPSEYQDNPHISLFLAGGAFLAGDLQRTAGFLQRVPIESVRGIPSFSAFRQQLVFNLSGSIADLLKHLESAANEEHFREMARDLEINRYVTYLRSIEAFPAFEFALVSGILYPAADVKIPTALIADIAIEFRRQLPADERNVVLFRLLVAFKITEAADAYAKVMLDSKFVNNADFVKQLFKLSELDGMARWRTIAIALGQDLLGVDLAEFNWRHPNAGVQHKELSARILSLKGAGENEFHHLNLLPKGRTLFEVQRAPKEHVFIGMFGQCRFSNHVFPTLMDKLATDIEPLREEGMTFSYGIATWDRGGSRGLFDTDSVHFLLQHLPFELHDGVMQLNCKSVGDVKRYLPNLVSFCAGLAASESDVTVDYLRDNLLPEFMTDIWTDVEFMSSIGQRVADRFGGNSHLVNQARMWNRIAALRALADKTESEKALPITRYLLLRSDLVFSGASLLSNLLKLAESTRPNFLMGDHDPHANFIEGLGDRIMLCDRQAFGRITAGQQLFLKVVDDASMESYISRCHAHQFLETILFEQDTQLIRLPWEETRHEIYRGRLTMEQVQPYLLRDISSGNKSLDHLRAFV</sequence>
<dbReference type="Proteomes" id="UP000544107">
    <property type="component" value="Unassembled WGS sequence"/>
</dbReference>
<name>A0A1Q9A158_9HYPH</name>
<protein>
    <submittedName>
        <fullName evidence="2">Uncharacterized protein</fullName>
    </submittedName>
</protein>
<dbReference type="Proteomes" id="UP000185598">
    <property type="component" value="Unassembled WGS sequence"/>
</dbReference>